<evidence type="ECO:0000259" key="4">
    <source>
        <dbReference type="SMART" id="SM00903"/>
    </source>
</evidence>
<dbReference type="InterPro" id="IPR012349">
    <property type="entry name" value="Split_barrel_FMN-bd"/>
</dbReference>
<evidence type="ECO:0000313" key="5">
    <source>
        <dbReference type="EMBL" id="GEM49863.1"/>
    </source>
</evidence>
<comment type="similarity">
    <text evidence="3">Belongs to the flavoredoxin family.</text>
</comment>
<dbReference type="Gene3D" id="2.30.110.10">
    <property type="entry name" value="Electron Transport, Fmn-binding Protein, Chain A"/>
    <property type="match status" value="1"/>
</dbReference>
<protein>
    <submittedName>
        <fullName evidence="5">Oxidoreductase</fullName>
    </submittedName>
</protein>
<dbReference type="AlphaFoldDB" id="A0A511NAM7"/>
<dbReference type="Pfam" id="PF01613">
    <property type="entry name" value="Flavin_Reduct"/>
    <property type="match status" value="1"/>
</dbReference>
<organism evidence="5 6">
    <name type="scientific">Deinococcus cellulosilyticus (strain DSM 18568 / NBRC 106333 / KACC 11606 / 5516J-15)</name>
    <dbReference type="NCBI Taxonomy" id="1223518"/>
    <lineage>
        <taxon>Bacteria</taxon>
        <taxon>Thermotogati</taxon>
        <taxon>Deinococcota</taxon>
        <taxon>Deinococci</taxon>
        <taxon>Deinococcales</taxon>
        <taxon>Deinococcaceae</taxon>
        <taxon>Deinococcus</taxon>
    </lineage>
</organism>
<evidence type="ECO:0000256" key="3">
    <source>
        <dbReference type="ARBA" id="ARBA00038054"/>
    </source>
</evidence>
<dbReference type="PANTHER" id="PTHR43567:SF1">
    <property type="entry name" value="FLAVOREDOXIN"/>
    <property type="match status" value="1"/>
</dbReference>
<comment type="caution">
    <text evidence="5">The sequence shown here is derived from an EMBL/GenBank/DDBJ whole genome shotgun (WGS) entry which is preliminary data.</text>
</comment>
<dbReference type="InterPro" id="IPR002563">
    <property type="entry name" value="Flavin_Rdtase-like_dom"/>
</dbReference>
<evidence type="ECO:0000313" key="6">
    <source>
        <dbReference type="Proteomes" id="UP000321306"/>
    </source>
</evidence>
<gene>
    <name evidence="5" type="ORF">DC3_54980</name>
</gene>
<comment type="cofactor">
    <cofactor evidence="1">
        <name>FMN</name>
        <dbReference type="ChEBI" id="CHEBI:58210"/>
    </cofactor>
</comment>
<feature type="domain" description="Flavin reductase like" evidence="4">
    <location>
        <begin position="11"/>
        <end position="156"/>
    </location>
</feature>
<dbReference type="GO" id="GO:0016646">
    <property type="term" value="F:oxidoreductase activity, acting on the CH-NH group of donors, NAD or NADP as acceptor"/>
    <property type="evidence" value="ECO:0007669"/>
    <property type="project" value="UniProtKB-ARBA"/>
</dbReference>
<dbReference type="SMART" id="SM00903">
    <property type="entry name" value="Flavin_Reduct"/>
    <property type="match status" value="1"/>
</dbReference>
<dbReference type="GO" id="GO:0010181">
    <property type="term" value="F:FMN binding"/>
    <property type="evidence" value="ECO:0007669"/>
    <property type="project" value="InterPro"/>
</dbReference>
<proteinExistence type="inferred from homology"/>
<keyword evidence="6" id="KW-1185">Reference proteome</keyword>
<dbReference type="PANTHER" id="PTHR43567">
    <property type="entry name" value="FLAVOREDOXIN-RELATED-RELATED"/>
    <property type="match status" value="1"/>
</dbReference>
<accession>A0A511NAM7</accession>
<dbReference type="Proteomes" id="UP000321306">
    <property type="component" value="Unassembled WGS sequence"/>
</dbReference>
<dbReference type="SUPFAM" id="SSF50475">
    <property type="entry name" value="FMN-binding split barrel"/>
    <property type="match status" value="1"/>
</dbReference>
<sequence>MARLERTDRFFGYYPATVAVITVQTPGARNLMSAGWHSAVSMHPPMYGVAVGPERATHPLLREAGRFAVNFLPFEFSREIQGAGVYSYHDGRDKFDRLGLKVYSGALDTLILEEAYLAYEIDQVQFVPFGDHDWVVGEVRQVHYHPEAFEDFKLTGEVAAVYLGRATYQELQGEVRTHPPELFRDAE</sequence>
<evidence type="ECO:0000256" key="2">
    <source>
        <dbReference type="ARBA" id="ARBA00022630"/>
    </source>
</evidence>
<dbReference type="OrthoDB" id="9794638at2"/>
<dbReference type="InterPro" id="IPR052174">
    <property type="entry name" value="Flavoredoxin"/>
</dbReference>
<keyword evidence="2" id="KW-0285">Flavoprotein</keyword>
<reference evidence="5 6" key="1">
    <citation type="submission" date="2019-07" db="EMBL/GenBank/DDBJ databases">
        <title>Whole genome shotgun sequence of Deinococcus cellulosilyticus NBRC 106333.</title>
        <authorList>
            <person name="Hosoyama A."/>
            <person name="Uohara A."/>
            <person name="Ohji S."/>
            <person name="Ichikawa N."/>
        </authorList>
    </citation>
    <scope>NUCLEOTIDE SEQUENCE [LARGE SCALE GENOMIC DNA]</scope>
    <source>
        <strain evidence="5 6">NBRC 106333</strain>
    </source>
</reference>
<dbReference type="RefSeq" id="WP_146891260.1">
    <property type="nucleotide sequence ID" value="NZ_BJXB01000046.1"/>
</dbReference>
<dbReference type="EMBL" id="BJXB01000046">
    <property type="protein sequence ID" value="GEM49863.1"/>
    <property type="molecule type" value="Genomic_DNA"/>
</dbReference>
<evidence type="ECO:0000256" key="1">
    <source>
        <dbReference type="ARBA" id="ARBA00001917"/>
    </source>
</evidence>
<name>A0A511NAM7_DEIC1</name>